<dbReference type="EMBL" id="SEUK01000029">
    <property type="protein sequence ID" value="KAA1165818.1"/>
    <property type="molecule type" value="Genomic_DNA"/>
</dbReference>
<evidence type="ECO:0008006" key="3">
    <source>
        <dbReference type="Google" id="ProtNLM"/>
    </source>
</evidence>
<reference evidence="1 2" key="1">
    <citation type="submission" date="2019-01" db="EMBL/GenBank/DDBJ databases">
        <title>Genome sequences of marine Pseudoalteromonas species.</title>
        <authorList>
            <person name="Boraston A.B."/>
            <person name="Hehemann J.-H."/>
            <person name="Vickers C.J."/>
            <person name="Salama-Alber O."/>
            <person name="Abe K."/>
            <person name="Hettle A.J."/>
        </authorList>
    </citation>
    <scope>NUCLEOTIDE SEQUENCE [LARGE SCALE GENOMIC DNA]</scope>
    <source>
        <strain evidence="1 2">PS42</strain>
    </source>
</reference>
<protein>
    <recommendedName>
        <fullName evidence="3">Porin</fullName>
    </recommendedName>
</protein>
<proteinExistence type="predicted"/>
<name>A0AB73BMB0_9GAMM</name>
<dbReference type="RefSeq" id="WP_149613259.1">
    <property type="nucleotide sequence ID" value="NZ_SEUK01000029.1"/>
</dbReference>
<dbReference type="Proteomes" id="UP000324162">
    <property type="component" value="Unassembled WGS sequence"/>
</dbReference>
<comment type="caution">
    <text evidence="1">The sequence shown here is derived from an EMBL/GenBank/DDBJ whole genome shotgun (WGS) entry which is preliminary data.</text>
</comment>
<organism evidence="1 2">
    <name type="scientific">Pseudoalteromonas fuliginea</name>
    <dbReference type="NCBI Taxonomy" id="1872678"/>
    <lineage>
        <taxon>Bacteria</taxon>
        <taxon>Pseudomonadati</taxon>
        <taxon>Pseudomonadota</taxon>
        <taxon>Gammaproteobacteria</taxon>
        <taxon>Alteromonadales</taxon>
        <taxon>Pseudoalteromonadaceae</taxon>
        <taxon>Pseudoalteromonas</taxon>
    </lineage>
</organism>
<evidence type="ECO:0000313" key="1">
    <source>
        <dbReference type="EMBL" id="KAA1165818.1"/>
    </source>
</evidence>
<sequence length="403" mass="45448">MKIILGVICKVYVLFVMVISSVSEAKQFTEKLQFDSQIRINGQNIKGTNQAIFATKNTSSLFSALDVSLEGEGLRFAATANVYKEGGTSETDFTISEAFYDFSTENWFLSVGKKKLDWDVAYGFRPLDMFSPTDSLAIYTAVPPGVLMITGDYFTESGNITVICNETKPDYLERGIKVAQSYGCGGRYYQFFDGYEAQAIAHYDDKLGFRIGGSTLTVIGDSLELHSSLLWQQNYRSPKVTQLYKNTLSAYDNVETIWRKGSLQALVGFSYSFSMGVTAIVEYWHDGRAPSDKQWRSLIARANNEGVQDHQLRLYRAHFSTQNLFRDSVMVHLRTSNSTWQPSMTWLTNPQDNSMLINSELCYSGFKNGRLCLGYRSYAGGSETIYEQLSHQKTGYFSVEIKL</sequence>
<dbReference type="AlphaFoldDB" id="A0AB73BMB0"/>
<accession>A0AB73BMB0</accession>
<gene>
    <name evidence="1" type="ORF">EU508_00370</name>
</gene>
<evidence type="ECO:0000313" key="2">
    <source>
        <dbReference type="Proteomes" id="UP000324162"/>
    </source>
</evidence>